<dbReference type="InterPro" id="IPR008271">
    <property type="entry name" value="Ser/Thr_kinase_AS"/>
</dbReference>
<evidence type="ECO:0000313" key="11">
    <source>
        <dbReference type="EMBL" id="CAD8357862.1"/>
    </source>
</evidence>
<evidence type="ECO:0000256" key="2">
    <source>
        <dbReference type="ARBA" id="ARBA00022527"/>
    </source>
</evidence>
<gene>
    <name evidence="11" type="ORF">PBAH0796_LOCUS13229</name>
</gene>
<reference evidence="11" key="1">
    <citation type="submission" date="2021-01" db="EMBL/GenBank/DDBJ databases">
        <authorList>
            <person name="Corre E."/>
            <person name="Pelletier E."/>
            <person name="Niang G."/>
            <person name="Scheremetjew M."/>
            <person name="Finn R."/>
            <person name="Kale V."/>
            <person name="Holt S."/>
            <person name="Cochrane G."/>
            <person name="Meng A."/>
            <person name="Brown T."/>
            <person name="Cohen L."/>
        </authorList>
    </citation>
    <scope>NUCLEOTIDE SEQUENCE</scope>
    <source>
        <strain evidence="11">Pbaha01</strain>
    </source>
</reference>
<keyword evidence="6" id="KW-0106">Calcium</keyword>
<evidence type="ECO:0008006" key="12">
    <source>
        <dbReference type="Google" id="ProtNLM"/>
    </source>
</evidence>
<evidence type="ECO:0000256" key="4">
    <source>
        <dbReference type="ARBA" id="ARBA00022741"/>
    </source>
</evidence>
<dbReference type="GO" id="GO:0005524">
    <property type="term" value="F:ATP binding"/>
    <property type="evidence" value="ECO:0007669"/>
    <property type="project" value="UniProtKB-KW"/>
</dbReference>
<comment type="similarity">
    <text evidence="8">Belongs to the protein kinase superfamily. Ser/Thr protein kinase family. CDPK subfamily.</text>
</comment>
<dbReference type="Gene3D" id="1.10.238.10">
    <property type="entry name" value="EF-hand"/>
    <property type="match status" value="2"/>
</dbReference>
<dbReference type="Gene3D" id="3.30.200.20">
    <property type="entry name" value="Phosphorylase Kinase, domain 1"/>
    <property type="match status" value="1"/>
</dbReference>
<dbReference type="PROSITE" id="PS50222">
    <property type="entry name" value="EF_HAND_2"/>
    <property type="match status" value="2"/>
</dbReference>
<sequence>MGAVTSAPHFNAAEFAGTFRGPLSCRYEILKQLGSGAQGAAYLVRMKEGGGEYVAKETHDMTPEGKEEFKLEFDKMRDMRHPNCTKVIELVEGKELIDGEWKEQLFVISELARGSDLYKYMRKALSGNATLTEEWIAGVYQQAMRGVAYIHSRGIVHNDLKPDNILMLEDFDPKNPNRVPSVVINDFGCATLSSDTFFKCGDLRYQSPESWRVIQQLMEGSAGEFQKLDAKADVWSMGATLFELLSGGLIPYIYRPCSMADISSSEELMFELRDNILEQDVQINPHCAGSSSEVQELLQQVFNKNPAERPSAAEVLIHSWFDIKGRPMDVSTQRKLEFKAMKGIAHTILLNALSAKVQRDHYQDCWRAFQEADRDQSGLIDMNEFKSACEKIGKNAPDAEVLFQQADIDGDQLVDFNEFMAMTFDWQSLNQVALVQSVRKLFADLDTDGTGEVDESELHSIFQGMLQPDELREAFQRMDVDGNGKISLKEMERFLLEPATKEDLECYAAKIAQPAEPGGSKQQSEAELLCGTILPAAVCLCLCWHGLVKLV</sequence>
<evidence type="ECO:0000256" key="7">
    <source>
        <dbReference type="ARBA" id="ARBA00022840"/>
    </source>
</evidence>
<feature type="domain" description="Protein kinase" evidence="9">
    <location>
        <begin position="27"/>
        <end position="321"/>
    </location>
</feature>
<dbReference type="AlphaFoldDB" id="A0A7S0FGU3"/>
<dbReference type="Gene3D" id="1.10.510.10">
    <property type="entry name" value="Transferase(Phosphotransferase) domain 1"/>
    <property type="match status" value="1"/>
</dbReference>
<dbReference type="InterPro" id="IPR011992">
    <property type="entry name" value="EF-hand-dom_pair"/>
</dbReference>
<keyword evidence="4" id="KW-0547">Nucleotide-binding</keyword>
<feature type="domain" description="EF-hand" evidence="10">
    <location>
        <begin position="360"/>
        <end position="395"/>
    </location>
</feature>
<dbReference type="InterPro" id="IPR050205">
    <property type="entry name" value="CDPK_Ser/Thr_kinases"/>
</dbReference>
<proteinExistence type="inferred from homology"/>
<dbReference type="PROSITE" id="PS00108">
    <property type="entry name" value="PROTEIN_KINASE_ST"/>
    <property type="match status" value="1"/>
</dbReference>
<evidence type="ECO:0000256" key="1">
    <source>
        <dbReference type="ARBA" id="ARBA00001946"/>
    </source>
</evidence>
<feature type="domain" description="EF-hand" evidence="10">
    <location>
        <begin position="466"/>
        <end position="501"/>
    </location>
</feature>
<dbReference type="InterPro" id="IPR011009">
    <property type="entry name" value="Kinase-like_dom_sf"/>
</dbReference>
<dbReference type="GO" id="GO:0005509">
    <property type="term" value="F:calcium ion binding"/>
    <property type="evidence" value="ECO:0007669"/>
    <property type="project" value="InterPro"/>
</dbReference>
<keyword evidence="5" id="KW-0418">Kinase</keyword>
<dbReference type="CDD" id="cd00051">
    <property type="entry name" value="EFh"/>
    <property type="match status" value="2"/>
</dbReference>
<dbReference type="SMART" id="SM00054">
    <property type="entry name" value="EFh"/>
    <property type="match status" value="4"/>
</dbReference>
<accession>A0A7S0FGU3</accession>
<dbReference type="InterPro" id="IPR000719">
    <property type="entry name" value="Prot_kinase_dom"/>
</dbReference>
<evidence type="ECO:0000256" key="6">
    <source>
        <dbReference type="ARBA" id="ARBA00022837"/>
    </source>
</evidence>
<evidence type="ECO:0000256" key="5">
    <source>
        <dbReference type="ARBA" id="ARBA00022777"/>
    </source>
</evidence>
<keyword evidence="7" id="KW-0067">ATP-binding</keyword>
<dbReference type="EMBL" id="HBEG01021830">
    <property type="protein sequence ID" value="CAD8357862.1"/>
    <property type="molecule type" value="Transcribed_RNA"/>
</dbReference>
<dbReference type="PANTHER" id="PTHR24349">
    <property type="entry name" value="SERINE/THREONINE-PROTEIN KINASE"/>
    <property type="match status" value="1"/>
</dbReference>
<dbReference type="SUPFAM" id="SSF47473">
    <property type="entry name" value="EF-hand"/>
    <property type="match status" value="1"/>
</dbReference>
<organism evidence="11">
    <name type="scientific">Pyrodinium bahamense</name>
    <dbReference type="NCBI Taxonomy" id="73915"/>
    <lineage>
        <taxon>Eukaryota</taxon>
        <taxon>Sar</taxon>
        <taxon>Alveolata</taxon>
        <taxon>Dinophyceae</taxon>
        <taxon>Gonyaulacales</taxon>
        <taxon>Pyrocystaceae</taxon>
        <taxon>Pyrodinium</taxon>
    </lineage>
</organism>
<dbReference type="GO" id="GO:0004674">
    <property type="term" value="F:protein serine/threonine kinase activity"/>
    <property type="evidence" value="ECO:0007669"/>
    <property type="project" value="UniProtKB-KW"/>
</dbReference>
<evidence type="ECO:0000259" key="9">
    <source>
        <dbReference type="PROSITE" id="PS50011"/>
    </source>
</evidence>
<dbReference type="Pfam" id="PF13499">
    <property type="entry name" value="EF-hand_7"/>
    <property type="match status" value="2"/>
</dbReference>
<dbReference type="PROSITE" id="PS00018">
    <property type="entry name" value="EF_HAND_1"/>
    <property type="match status" value="3"/>
</dbReference>
<name>A0A7S0FGU3_9DINO</name>
<keyword evidence="2" id="KW-0723">Serine/threonine-protein kinase</keyword>
<dbReference type="Pfam" id="PF00069">
    <property type="entry name" value="Pkinase"/>
    <property type="match status" value="1"/>
</dbReference>
<evidence type="ECO:0000256" key="8">
    <source>
        <dbReference type="ARBA" id="ARBA00024334"/>
    </source>
</evidence>
<dbReference type="SMART" id="SM00220">
    <property type="entry name" value="S_TKc"/>
    <property type="match status" value="1"/>
</dbReference>
<keyword evidence="3" id="KW-0808">Transferase</keyword>
<evidence type="ECO:0000259" key="10">
    <source>
        <dbReference type="PROSITE" id="PS50222"/>
    </source>
</evidence>
<evidence type="ECO:0000256" key="3">
    <source>
        <dbReference type="ARBA" id="ARBA00022679"/>
    </source>
</evidence>
<dbReference type="PROSITE" id="PS50011">
    <property type="entry name" value="PROTEIN_KINASE_DOM"/>
    <property type="match status" value="1"/>
</dbReference>
<comment type="cofactor">
    <cofactor evidence="1">
        <name>Mg(2+)</name>
        <dbReference type="ChEBI" id="CHEBI:18420"/>
    </cofactor>
</comment>
<dbReference type="InterPro" id="IPR018247">
    <property type="entry name" value="EF_Hand_1_Ca_BS"/>
</dbReference>
<dbReference type="InterPro" id="IPR002048">
    <property type="entry name" value="EF_hand_dom"/>
</dbReference>
<dbReference type="SUPFAM" id="SSF56112">
    <property type="entry name" value="Protein kinase-like (PK-like)"/>
    <property type="match status" value="1"/>
</dbReference>
<protein>
    <recommendedName>
        <fullName evidence="12">Calmodulin</fullName>
    </recommendedName>
</protein>